<evidence type="ECO:0000313" key="3">
    <source>
        <dbReference type="Proteomes" id="UP000680588"/>
    </source>
</evidence>
<evidence type="ECO:0000256" key="1">
    <source>
        <dbReference type="ARBA" id="ARBA00022679"/>
    </source>
</evidence>
<dbReference type="Pfam" id="PF01144">
    <property type="entry name" value="CoA_trans"/>
    <property type="match status" value="1"/>
</dbReference>
<dbReference type="AlphaFoldDB" id="A0A975S4Q8"/>
<reference evidence="2" key="1">
    <citation type="submission" date="2021-06" db="EMBL/GenBank/DDBJ databases">
        <title>Novel species in genus Arthrobacter.</title>
        <authorList>
            <person name="Zhang G."/>
        </authorList>
    </citation>
    <scope>NUCLEOTIDE SEQUENCE</scope>
    <source>
        <strain evidence="2">Zg-ZUI122</strain>
    </source>
</reference>
<dbReference type="SMART" id="SM00882">
    <property type="entry name" value="CoA_trans"/>
    <property type="match status" value="1"/>
</dbReference>
<organism evidence="2 3">
    <name type="scientific">Arthrobacter sunyaminii</name>
    <dbReference type="NCBI Taxonomy" id="2816859"/>
    <lineage>
        <taxon>Bacteria</taxon>
        <taxon>Bacillati</taxon>
        <taxon>Actinomycetota</taxon>
        <taxon>Actinomycetes</taxon>
        <taxon>Micrococcales</taxon>
        <taxon>Micrococcaceae</taxon>
        <taxon>Arthrobacter</taxon>
    </lineage>
</organism>
<dbReference type="EMBL" id="CP076456">
    <property type="protein sequence ID" value="QWQ34709.1"/>
    <property type="molecule type" value="Genomic_DNA"/>
</dbReference>
<gene>
    <name evidence="2" type="ORF">KG104_08995</name>
</gene>
<dbReference type="PANTHER" id="PTHR13707:SF60">
    <property type="entry name" value="ACETATE COA-TRANSFERASE SUBUNIT ALPHA"/>
    <property type="match status" value="1"/>
</dbReference>
<accession>A0A975S4Q8</accession>
<sequence length="284" mass="30169">MSSKVLGAEDVPGLFSDGMTIGIGGWGSRRKPMALVRALVRSGVRGLTVVSFGGPDVGVLCATGQAKRVVFGFATLDSIAVEPHFAAARQAGGVDVVELDESLLVSGLRAAGRRLPFEVTRSGLGSDALAGNPQIRTVISPYDDGEELVAMPAIHLDLALVHLNRADEFGNAACLGPDPYFDDLFARAASRTVVSAEAVVSTAELTRDAHPSTLLLNRTMVDHVVELPRGAHFTSCLPDYERDEAFQREYAQAATSAPAWQQFRARYLDVDDDAYRANAGVGNA</sequence>
<proteinExistence type="predicted"/>
<dbReference type="GO" id="GO:0008410">
    <property type="term" value="F:CoA-transferase activity"/>
    <property type="evidence" value="ECO:0007669"/>
    <property type="project" value="InterPro"/>
</dbReference>
<keyword evidence="3" id="KW-1185">Reference proteome</keyword>
<dbReference type="InterPro" id="IPR004165">
    <property type="entry name" value="CoA_trans_fam_I"/>
</dbReference>
<keyword evidence="1 2" id="KW-0808">Transferase</keyword>
<protein>
    <submittedName>
        <fullName evidence="2">Acyl CoA--acetate/3-ketoacid CoA transferase subunit alpha</fullName>
    </submittedName>
</protein>
<name>A0A975S4Q8_9MICC</name>
<evidence type="ECO:0000313" key="2">
    <source>
        <dbReference type="EMBL" id="QWQ34709.1"/>
    </source>
</evidence>
<dbReference type="PANTHER" id="PTHR13707">
    <property type="entry name" value="KETOACID-COENZYME A TRANSFERASE"/>
    <property type="match status" value="1"/>
</dbReference>
<dbReference type="KEGG" id="asun:KG104_08995"/>
<dbReference type="RefSeq" id="WP_216202306.1">
    <property type="nucleotide sequence ID" value="NZ_CP076456.1"/>
</dbReference>
<dbReference type="Proteomes" id="UP000680588">
    <property type="component" value="Chromosome"/>
</dbReference>